<keyword evidence="1" id="KW-0732">Signal</keyword>
<evidence type="ECO:0000256" key="1">
    <source>
        <dbReference type="SAM" id="SignalP"/>
    </source>
</evidence>
<reference evidence="3" key="1">
    <citation type="journal article" date="2015" name="Nat. Genet.">
        <title>The genome and transcriptome of the zoonotic hookworm Ancylostoma ceylanicum identify infection-specific gene families.</title>
        <authorList>
            <person name="Schwarz E.M."/>
            <person name="Hu Y."/>
            <person name="Antoshechkin I."/>
            <person name="Miller M.M."/>
            <person name="Sternberg P.W."/>
            <person name="Aroian R.V."/>
        </authorList>
    </citation>
    <scope>NUCLEOTIDE SEQUENCE</scope>
    <source>
        <strain evidence="3">HY135</strain>
    </source>
</reference>
<comment type="caution">
    <text evidence="2">The sequence shown here is derived from an EMBL/GenBank/DDBJ whole genome shotgun (WGS) entry which is preliminary data.</text>
</comment>
<dbReference type="EMBL" id="JARK01001351">
    <property type="protein sequence ID" value="EYC23843.1"/>
    <property type="molecule type" value="Genomic_DNA"/>
</dbReference>
<feature type="chain" id="PRO_5001489163" evidence="1">
    <location>
        <begin position="22"/>
        <end position="124"/>
    </location>
</feature>
<sequence>MMTCLLPLLVLVFSPIAILSGNPPECTDTDQEFTKSLREKVYSEIVGKLGVELQYDCGLEKRAWKQLILVDKSFWPLPNGAYEKEVKNWPINGLLSPRTFFQTVFALWKDSYDQVGSYTRIKQS</sequence>
<accession>A0A016VAT0</accession>
<dbReference type="Proteomes" id="UP000024635">
    <property type="component" value="Unassembled WGS sequence"/>
</dbReference>
<evidence type="ECO:0000313" key="3">
    <source>
        <dbReference type="Proteomes" id="UP000024635"/>
    </source>
</evidence>
<proteinExistence type="predicted"/>
<dbReference type="AlphaFoldDB" id="A0A016VAT0"/>
<name>A0A016VAT0_9BILA</name>
<protein>
    <submittedName>
        <fullName evidence="2">Uncharacterized protein</fullName>
    </submittedName>
</protein>
<organism evidence="2 3">
    <name type="scientific">Ancylostoma ceylanicum</name>
    <dbReference type="NCBI Taxonomy" id="53326"/>
    <lineage>
        <taxon>Eukaryota</taxon>
        <taxon>Metazoa</taxon>
        <taxon>Ecdysozoa</taxon>
        <taxon>Nematoda</taxon>
        <taxon>Chromadorea</taxon>
        <taxon>Rhabditida</taxon>
        <taxon>Rhabditina</taxon>
        <taxon>Rhabditomorpha</taxon>
        <taxon>Strongyloidea</taxon>
        <taxon>Ancylostomatidae</taxon>
        <taxon>Ancylostomatinae</taxon>
        <taxon>Ancylostoma</taxon>
    </lineage>
</organism>
<keyword evidence="3" id="KW-1185">Reference proteome</keyword>
<feature type="signal peptide" evidence="1">
    <location>
        <begin position="1"/>
        <end position="21"/>
    </location>
</feature>
<gene>
    <name evidence="2" type="primary">Acey_s0015.g2861</name>
    <name evidence="2" type="ORF">Y032_0015g2861</name>
</gene>
<evidence type="ECO:0000313" key="2">
    <source>
        <dbReference type="EMBL" id="EYC23843.1"/>
    </source>
</evidence>